<feature type="binding site" evidence="5">
    <location>
        <position position="345"/>
    </location>
    <ligand>
        <name>Zn(2+)</name>
        <dbReference type="ChEBI" id="CHEBI:29105"/>
        <note>catalytic</note>
    </ligand>
</feature>
<dbReference type="InterPro" id="IPR024079">
    <property type="entry name" value="MetalloPept_cat_dom_sf"/>
</dbReference>
<dbReference type="GO" id="GO:0006509">
    <property type="term" value="P:membrane protein ectodomain proteolysis"/>
    <property type="evidence" value="ECO:0007669"/>
    <property type="project" value="TreeGrafter"/>
</dbReference>
<feature type="active site" evidence="5">
    <location>
        <position position="336"/>
    </location>
</feature>
<evidence type="ECO:0000256" key="1">
    <source>
        <dbReference type="ARBA" id="ARBA00022670"/>
    </source>
</evidence>
<feature type="binding site" evidence="5">
    <location>
        <position position="335"/>
    </location>
    <ligand>
        <name>Zn(2+)</name>
        <dbReference type="ChEBI" id="CHEBI:29105"/>
        <note>catalytic</note>
    </ligand>
</feature>
<feature type="chain" id="PRO_5003447081" description="Peptidase M12B domain-containing protein" evidence="6">
    <location>
        <begin position="30"/>
        <end position="490"/>
    </location>
</feature>
<sequence>MFCQVFAGKSGVHFTVFLIISAATTLTSSSEISESTIVYPHVYEDRQEASEKVLLIHDGYSLNLRKASVLAKNLLLQDINDDGISEIYVDGTFYERHLYQDTRGEASLIIKPSGNGHYDVSGLLNFTHRIEPGENSERSLSGARAHRIFKIPFKDGIHHIAEVVEDKTDWRQASAHAEKRAFPDDITIELFYMSDYVHTSYFGNRTEERIQYATVMMHSVSLRTQQLETPSYIALTAIVGSFTKNESYVKLTGSDQLIGTETVYAMSQQLWSNVNVRQSDVVYLATGRDIVGVRPSGISSEVLGIAYRGKACSRFQVAVGEDIPGKLSGIHTAAHELGHLLGSDHDGEGTSRHCSAQDGFLMNPYAGGRRSFYFSNCSKTAISTFMASFDAFCLEYDWSTHIFVLPDSAEKLPGAVINGTKYCEMYFGKTRNVTYVKWDSDLLKCKFRCKIGVKKNGDPEYAIRFAFDGTPCNRFKPAMVCKNTVCVRKG</sequence>
<feature type="signal peptide" evidence="6">
    <location>
        <begin position="1"/>
        <end position="29"/>
    </location>
</feature>
<evidence type="ECO:0000256" key="4">
    <source>
        <dbReference type="ARBA" id="ARBA00023049"/>
    </source>
</evidence>
<evidence type="ECO:0000256" key="6">
    <source>
        <dbReference type="SAM" id="SignalP"/>
    </source>
</evidence>
<evidence type="ECO:0000256" key="5">
    <source>
        <dbReference type="PROSITE-ProRule" id="PRU00276"/>
    </source>
</evidence>
<evidence type="ECO:0000259" key="7">
    <source>
        <dbReference type="PROSITE" id="PS50215"/>
    </source>
</evidence>
<protein>
    <recommendedName>
        <fullName evidence="7">Peptidase M12B domain-containing protein</fullName>
    </recommendedName>
</protein>
<keyword evidence="4" id="KW-0482">Metalloprotease</keyword>
<evidence type="ECO:0000313" key="8">
    <source>
        <dbReference type="EMBL" id="AEO34195.1"/>
    </source>
</evidence>
<evidence type="ECO:0000256" key="3">
    <source>
        <dbReference type="ARBA" id="ARBA00022833"/>
    </source>
</evidence>
<feature type="binding site" evidence="5">
    <location>
        <position position="339"/>
    </location>
    <ligand>
        <name>Zn(2+)</name>
        <dbReference type="ChEBI" id="CHEBI:29105"/>
        <note>catalytic</note>
    </ligand>
</feature>
<keyword evidence="1" id="KW-0645">Protease</keyword>
<dbReference type="Gene3D" id="3.40.390.10">
    <property type="entry name" value="Collagenase (Catalytic Domain)"/>
    <property type="match status" value="1"/>
</dbReference>
<dbReference type="GO" id="GO:0004222">
    <property type="term" value="F:metalloendopeptidase activity"/>
    <property type="evidence" value="ECO:0007669"/>
    <property type="project" value="InterPro"/>
</dbReference>
<proteinExistence type="evidence at transcript level"/>
<dbReference type="PROSITE" id="PS50215">
    <property type="entry name" value="ADAM_MEPRO"/>
    <property type="match status" value="1"/>
</dbReference>
<dbReference type="Gene3D" id="3.40.1620.60">
    <property type="match status" value="1"/>
</dbReference>
<organism evidence="8">
    <name type="scientific">Amblyomma maculatum</name>
    <name type="common">Gulf Coast tick</name>
    <dbReference type="NCBI Taxonomy" id="34609"/>
    <lineage>
        <taxon>Eukaryota</taxon>
        <taxon>Metazoa</taxon>
        <taxon>Ecdysozoa</taxon>
        <taxon>Arthropoda</taxon>
        <taxon>Chelicerata</taxon>
        <taxon>Arachnida</taxon>
        <taxon>Acari</taxon>
        <taxon>Parasitiformes</taxon>
        <taxon>Ixodida</taxon>
        <taxon>Ixodoidea</taxon>
        <taxon>Ixodidae</taxon>
        <taxon>Amblyomminae</taxon>
        <taxon>Amblyomma</taxon>
    </lineage>
</organism>
<dbReference type="SUPFAM" id="SSF55486">
    <property type="entry name" value="Metalloproteases ('zincins'), catalytic domain"/>
    <property type="match status" value="1"/>
</dbReference>
<evidence type="ECO:0000256" key="2">
    <source>
        <dbReference type="ARBA" id="ARBA00022801"/>
    </source>
</evidence>
<dbReference type="AlphaFoldDB" id="G3ML27"/>
<feature type="domain" description="Peptidase M12B" evidence="7">
    <location>
        <begin position="186"/>
        <end position="398"/>
    </location>
</feature>
<dbReference type="GO" id="GO:0046872">
    <property type="term" value="F:metal ion binding"/>
    <property type="evidence" value="ECO:0007669"/>
    <property type="project" value="UniProtKB-KW"/>
</dbReference>
<keyword evidence="5" id="KW-0479">Metal-binding</keyword>
<keyword evidence="3 5" id="KW-0862">Zinc</keyword>
<dbReference type="EMBL" id="JO842578">
    <property type="protein sequence ID" value="AEO34195.1"/>
    <property type="molecule type" value="mRNA"/>
</dbReference>
<dbReference type="PANTHER" id="PTHR11905:SF159">
    <property type="entry name" value="ADAM METALLOPROTEASE"/>
    <property type="match status" value="1"/>
</dbReference>
<reference evidence="8" key="1">
    <citation type="journal article" date="2011" name="PLoS ONE">
        <title>A deep insight into the sialotranscriptome of the gulf coast tick, Amblyomma maculatum.</title>
        <authorList>
            <person name="Karim S."/>
            <person name="Singh P."/>
            <person name="Ribeiro J.M."/>
        </authorList>
    </citation>
    <scope>NUCLEOTIDE SEQUENCE</scope>
    <source>
        <tissue evidence="8">Salivary gland</tissue>
    </source>
</reference>
<dbReference type="Pfam" id="PF01421">
    <property type="entry name" value="Reprolysin"/>
    <property type="match status" value="1"/>
</dbReference>
<dbReference type="PANTHER" id="PTHR11905">
    <property type="entry name" value="ADAM A DISINTEGRIN AND METALLOPROTEASE DOMAIN"/>
    <property type="match status" value="1"/>
</dbReference>
<dbReference type="InterPro" id="IPR001590">
    <property type="entry name" value="Peptidase_M12B"/>
</dbReference>
<keyword evidence="6" id="KW-0732">Signal</keyword>
<name>G3ML27_AMBMU</name>
<comment type="caution">
    <text evidence="5">Lacks conserved residue(s) required for the propagation of feature annotation.</text>
</comment>
<keyword evidence="2" id="KW-0378">Hydrolase</keyword>
<accession>G3ML27</accession>